<gene>
    <name evidence="4" type="ORF">SMN809_LOCUS26563</name>
</gene>
<dbReference type="SUPFAM" id="SSF53067">
    <property type="entry name" value="Actin-like ATPase domain"/>
    <property type="match status" value="1"/>
</dbReference>
<dbReference type="FunFam" id="3.30.30.30:FF:000001">
    <property type="entry name" value="heat shock 70 kDa protein-like"/>
    <property type="match status" value="1"/>
</dbReference>
<accession>A0A8S2TVX2</accession>
<dbReference type="Pfam" id="PF00012">
    <property type="entry name" value="HSP70"/>
    <property type="match status" value="1"/>
</dbReference>
<organism evidence="4 5">
    <name type="scientific">Rotaria magnacalcarata</name>
    <dbReference type="NCBI Taxonomy" id="392030"/>
    <lineage>
        <taxon>Eukaryota</taxon>
        <taxon>Metazoa</taxon>
        <taxon>Spiralia</taxon>
        <taxon>Gnathifera</taxon>
        <taxon>Rotifera</taxon>
        <taxon>Eurotatoria</taxon>
        <taxon>Bdelloidea</taxon>
        <taxon>Philodinida</taxon>
        <taxon>Philodinidae</taxon>
        <taxon>Rotaria</taxon>
    </lineage>
</organism>
<dbReference type="GO" id="GO:0140662">
    <property type="term" value="F:ATP-dependent protein folding chaperone"/>
    <property type="evidence" value="ECO:0007669"/>
    <property type="project" value="InterPro"/>
</dbReference>
<dbReference type="InterPro" id="IPR018181">
    <property type="entry name" value="Heat_shock_70_CS"/>
</dbReference>
<evidence type="ECO:0000256" key="3">
    <source>
        <dbReference type="ARBA" id="ARBA00022840"/>
    </source>
</evidence>
<sequence length="103" mass="11533">KAIGIDLGTSYSCVGVFQDGKVEIIPNEHGNSITPSYIAFNDEGILIGDDAKNQLARNPYNTVLNIQRLIGRKYNDATVQTDMKKWSFKVINEAEKPKIQVEY</sequence>
<evidence type="ECO:0000256" key="1">
    <source>
        <dbReference type="ARBA" id="ARBA00007381"/>
    </source>
</evidence>
<dbReference type="GO" id="GO:0005524">
    <property type="term" value="F:ATP binding"/>
    <property type="evidence" value="ECO:0007669"/>
    <property type="project" value="UniProtKB-KW"/>
</dbReference>
<dbReference type="PROSITE" id="PS00297">
    <property type="entry name" value="HSP70_1"/>
    <property type="match status" value="1"/>
</dbReference>
<dbReference type="Gene3D" id="3.30.420.40">
    <property type="match status" value="1"/>
</dbReference>
<dbReference type="InterPro" id="IPR013126">
    <property type="entry name" value="Hsp_70_fam"/>
</dbReference>
<dbReference type="InterPro" id="IPR043129">
    <property type="entry name" value="ATPase_NBD"/>
</dbReference>
<evidence type="ECO:0000313" key="4">
    <source>
        <dbReference type="EMBL" id="CAF4311487.1"/>
    </source>
</evidence>
<dbReference type="EMBL" id="CAJOBI010038339">
    <property type="protein sequence ID" value="CAF4311487.1"/>
    <property type="molecule type" value="Genomic_DNA"/>
</dbReference>
<dbReference type="PANTHER" id="PTHR19375">
    <property type="entry name" value="HEAT SHOCK PROTEIN 70KDA"/>
    <property type="match status" value="1"/>
</dbReference>
<evidence type="ECO:0000313" key="5">
    <source>
        <dbReference type="Proteomes" id="UP000676336"/>
    </source>
</evidence>
<name>A0A8S2TVX2_9BILA</name>
<evidence type="ECO:0000256" key="2">
    <source>
        <dbReference type="ARBA" id="ARBA00022741"/>
    </source>
</evidence>
<keyword evidence="3" id="KW-0067">ATP-binding</keyword>
<dbReference type="FunFam" id="3.30.420.40:FF:000028">
    <property type="entry name" value="heat shock 70 kDa protein-like"/>
    <property type="match status" value="1"/>
</dbReference>
<dbReference type="Proteomes" id="UP000676336">
    <property type="component" value="Unassembled WGS sequence"/>
</dbReference>
<evidence type="ECO:0008006" key="6">
    <source>
        <dbReference type="Google" id="ProtNLM"/>
    </source>
</evidence>
<feature type="non-terminal residue" evidence="4">
    <location>
        <position position="103"/>
    </location>
</feature>
<keyword evidence="2" id="KW-0547">Nucleotide-binding</keyword>
<proteinExistence type="inferred from homology"/>
<dbReference type="PRINTS" id="PR00301">
    <property type="entry name" value="HEATSHOCK70"/>
</dbReference>
<comment type="caution">
    <text evidence="4">The sequence shown here is derived from an EMBL/GenBank/DDBJ whole genome shotgun (WGS) entry which is preliminary data.</text>
</comment>
<reference evidence="4" key="1">
    <citation type="submission" date="2021-02" db="EMBL/GenBank/DDBJ databases">
        <authorList>
            <person name="Nowell W R."/>
        </authorList>
    </citation>
    <scope>NUCLEOTIDE SEQUENCE</scope>
</reference>
<protein>
    <recommendedName>
        <fullName evidence="6">Heat shock protein 70</fullName>
    </recommendedName>
</protein>
<dbReference type="AlphaFoldDB" id="A0A8S2TVX2"/>
<feature type="non-terminal residue" evidence="4">
    <location>
        <position position="1"/>
    </location>
</feature>
<comment type="similarity">
    <text evidence="1">Belongs to the heat shock protein 70 family.</text>
</comment>